<dbReference type="InterPro" id="IPR035437">
    <property type="entry name" value="SNase_OB-fold_sf"/>
</dbReference>
<evidence type="ECO:0000256" key="3">
    <source>
        <dbReference type="ARBA" id="ARBA00022801"/>
    </source>
</evidence>
<dbReference type="GO" id="GO:0016787">
    <property type="term" value="F:hydrolase activity"/>
    <property type="evidence" value="ECO:0007669"/>
    <property type="project" value="UniProtKB-KW"/>
</dbReference>
<dbReference type="InterPro" id="IPR016071">
    <property type="entry name" value="Staphylococal_nuclease_OB-fold"/>
</dbReference>
<dbReference type="PROSITE" id="PS50830">
    <property type="entry name" value="TNASE_3"/>
    <property type="match status" value="1"/>
</dbReference>
<gene>
    <name evidence="5" type="ORF">QVD17_34288</name>
</gene>
<comment type="caution">
    <text evidence="5">The sequence shown here is derived from an EMBL/GenBank/DDBJ whole genome shotgun (WGS) entry which is preliminary data.</text>
</comment>
<feature type="domain" description="TNase-like" evidence="4">
    <location>
        <begin position="166"/>
        <end position="333"/>
    </location>
</feature>
<name>A0AAD8JZB7_TARER</name>
<proteinExistence type="predicted"/>
<dbReference type="Proteomes" id="UP001229421">
    <property type="component" value="Unassembled WGS sequence"/>
</dbReference>
<dbReference type="Gene3D" id="2.40.50.90">
    <property type="match status" value="1"/>
</dbReference>
<dbReference type="GO" id="GO:0004519">
    <property type="term" value="F:endonuclease activity"/>
    <property type="evidence" value="ECO:0007669"/>
    <property type="project" value="UniProtKB-KW"/>
</dbReference>
<sequence length="352" mass="39754">MAMKIFKPVISRLAKEPAPYVPTAAAAAATMGNALRFLCCSEPQTTDDGVSSLAHHLHNFEITSQLPDGLSAYVISSKKAQIKWYRKLAKAWRESQPPPTTPQQASSLIVQTLRNHKTPDVQGLLRFYGLPVPYSLDELTAAEEAPTIEDDPKYELHTLRVDGKTVPDGDGLKVYVDTANARESSLVPHDVLMAAVERNQARAQRNFTHAKALQKQIIDAGYQILKIKNVEILARKYRIRLRGIDAPELGMPYGKEAKDELVKIVDGKCLKISVFDEDHYHRCVGDVYCDGVFVQKKLLKKGLAWHFTAYDKRPQLAKWEKKARAKRIGLWALSDPEKPWEWRRKHPQRGRG</sequence>
<reference evidence="5" key="1">
    <citation type="journal article" date="2023" name="bioRxiv">
        <title>Improved chromosome-level genome assembly for marigold (Tagetes erecta).</title>
        <authorList>
            <person name="Jiang F."/>
            <person name="Yuan L."/>
            <person name="Wang S."/>
            <person name="Wang H."/>
            <person name="Xu D."/>
            <person name="Wang A."/>
            <person name="Fan W."/>
        </authorList>
    </citation>
    <scope>NUCLEOTIDE SEQUENCE</scope>
    <source>
        <strain evidence="5">WSJ</strain>
        <tissue evidence="5">Leaf</tissue>
    </source>
</reference>
<organism evidence="5 6">
    <name type="scientific">Tagetes erecta</name>
    <name type="common">African marigold</name>
    <dbReference type="NCBI Taxonomy" id="13708"/>
    <lineage>
        <taxon>Eukaryota</taxon>
        <taxon>Viridiplantae</taxon>
        <taxon>Streptophyta</taxon>
        <taxon>Embryophyta</taxon>
        <taxon>Tracheophyta</taxon>
        <taxon>Spermatophyta</taxon>
        <taxon>Magnoliopsida</taxon>
        <taxon>eudicotyledons</taxon>
        <taxon>Gunneridae</taxon>
        <taxon>Pentapetalae</taxon>
        <taxon>asterids</taxon>
        <taxon>campanulids</taxon>
        <taxon>Asterales</taxon>
        <taxon>Asteraceae</taxon>
        <taxon>Asteroideae</taxon>
        <taxon>Heliantheae alliance</taxon>
        <taxon>Tageteae</taxon>
        <taxon>Tagetes</taxon>
    </lineage>
</organism>
<accession>A0AAD8JZB7</accession>
<evidence type="ECO:0000256" key="2">
    <source>
        <dbReference type="ARBA" id="ARBA00022759"/>
    </source>
</evidence>
<evidence type="ECO:0000313" key="5">
    <source>
        <dbReference type="EMBL" id="KAK1412783.1"/>
    </source>
</evidence>
<keyword evidence="3" id="KW-0378">Hydrolase</keyword>
<evidence type="ECO:0000256" key="1">
    <source>
        <dbReference type="ARBA" id="ARBA00022722"/>
    </source>
</evidence>
<dbReference type="GO" id="GO:0005737">
    <property type="term" value="C:cytoplasm"/>
    <property type="evidence" value="ECO:0007669"/>
    <property type="project" value="TreeGrafter"/>
</dbReference>
<protein>
    <recommendedName>
        <fullName evidence="4">TNase-like domain-containing protein</fullName>
    </recommendedName>
</protein>
<dbReference type="PANTHER" id="PTHR12302">
    <property type="entry name" value="EBNA2 BINDING PROTEIN P100"/>
    <property type="match status" value="1"/>
</dbReference>
<evidence type="ECO:0000259" key="4">
    <source>
        <dbReference type="PROSITE" id="PS50830"/>
    </source>
</evidence>
<keyword evidence="2" id="KW-0255">Endonuclease</keyword>
<dbReference type="PANTHER" id="PTHR12302:SF3">
    <property type="entry name" value="SERINE_THREONINE-PROTEIN KINASE 31"/>
    <property type="match status" value="1"/>
</dbReference>
<dbReference type="AlphaFoldDB" id="A0AAD8JZB7"/>
<dbReference type="SMART" id="SM00318">
    <property type="entry name" value="SNc"/>
    <property type="match status" value="1"/>
</dbReference>
<dbReference type="EMBL" id="JAUHHV010000009">
    <property type="protein sequence ID" value="KAK1412783.1"/>
    <property type="molecule type" value="Genomic_DNA"/>
</dbReference>
<dbReference type="Pfam" id="PF00565">
    <property type="entry name" value="SNase"/>
    <property type="match status" value="1"/>
</dbReference>
<evidence type="ECO:0000313" key="6">
    <source>
        <dbReference type="Proteomes" id="UP001229421"/>
    </source>
</evidence>
<keyword evidence="6" id="KW-1185">Reference proteome</keyword>
<dbReference type="SUPFAM" id="SSF50199">
    <property type="entry name" value="Staphylococcal nuclease"/>
    <property type="match status" value="1"/>
</dbReference>
<keyword evidence="1" id="KW-0540">Nuclease</keyword>